<keyword evidence="12" id="KW-1185">Reference proteome</keyword>
<dbReference type="GO" id="GO:0006526">
    <property type="term" value="P:L-arginine biosynthetic process"/>
    <property type="evidence" value="ECO:0007669"/>
    <property type="project" value="UniProtKB-KW"/>
</dbReference>
<keyword evidence="4" id="KW-0055">Arginine biosynthesis</keyword>
<dbReference type="SUPFAM" id="SSF53187">
    <property type="entry name" value="Zn-dependent exopeptidases"/>
    <property type="match status" value="1"/>
</dbReference>
<organism evidence="11 12">
    <name type="scientific">Tepidamorphus gemmatus</name>
    <dbReference type="NCBI Taxonomy" id="747076"/>
    <lineage>
        <taxon>Bacteria</taxon>
        <taxon>Pseudomonadati</taxon>
        <taxon>Pseudomonadota</taxon>
        <taxon>Alphaproteobacteria</taxon>
        <taxon>Hyphomicrobiales</taxon>
        <taxon>Tepidamorphaceae</taxon>
        <taxon>Tepidamorphus</taxon>
    </lineage>
</organism>
<dbReference type="InterPro" id="IPR001261">
    <property type="entry name" value="ArgE/DapE_CS"/>
</dbReference>
<accession>A0A4R3MGV1</accession>
<gene>
    <name evidence="11" type="ORF">EDC22_10165</name>
</gene>
<dbReference type="InterPro" id="IPR002933">
    <property type="entry name" value="Peptidase_M20"/>
</dbReference>
<dbReference type="NCBIfam" id="TIGR01892">
    <property type="entry name" value="AcOrn-deacetyl"/>
    <property type="match status" value="1"/>
</dbReference>
<dbReference type="InterPro" id="IPR010169">
    <property type="entry name" value="AcOrn-deacetyl"/>
</dbReference>
<keyword evidence="7" id="KW-0378">Hydrolase</keyword>
<dbReference type="GO" id="GO:0046872">
    <property type="term" value="F:metal ion binding"/>
    <property type="evidence" value="ECO:0007669"/>
    <property type="project" value="UniProtKB-KW"/>
</dbReference>
<dbReference type="InterPro" id="IPR036264">
    <property type="entry name" value="Bact_exopeptidase_dim_dom"/>
</dbReference>
<reference evidence="11 12" key="1">
    <citation type="submission" date="2019-03" db="EMBL/GenBank/DDBJ databases">
        <title>Genomic Encyclopedia of Type Strains, Phase IV (KMG-IV): sequencing the most valuable type-strain genomes for metagenomic binning, comparative biology and taxonomic classification.</title>
        <authorList>
            <person name="Goeker M."/>
        </authorList>
    </citation>
    <scope>NUCLEOTIDE SEQUENCE [LARGE SCALE GENOMIC DNA]</scope>
    <source>
        <strain evidence="11 12">DSM 19345</strain>
    </source>
</reference>
<evidence type="ECO:0000256" key="1">
    <source>
        <dbReference type="ARBA" id="ARBA00001947"/>
    </source>
</evidence>
<dbReference type="InterPro" id="IPR011650">
    <property type="entry name" value="Peptidase_M20_dimer"/>
</dbReference>
<sequence length="389" mass="41692">MTGPIYAPKEMLARLVAFDTTSRNSNLPLIRFVRDYLADHGIEAHLVPNEDGTKANLFATIGPTDRGGIALSGHTDCVPVDGQPWTTDPFTLTERSGRLYGRGTADMKGFVATALAMVPTLLEKPLASPVHLALSYDEELGCTGVRSMIAALGADLPMPAAVIVGEPTRMGVVDAHKTIVDFRTEITGHEAHSAHIDRGANAILAAGELLGEIARMRDDMILAGDPSGRFDPPYTTVHVGRIWGGTAHNIVPLHCGFLWEVRSLPGRDARDLLTRFERFARETVLPKLRRVAATTDIRTITEVDVVGLAPEPGSLAETLAMRLTGRNTTSTVAYATEGGLFQARGIPTIVCGPGDIAQAHQPDEYIEAAQIDACVAFMTRLAETARAGI</sequence>
<evidence type="ECO:0000256" key="8">
    <source>
        <dbReference type="ARBA" id="ARBA00022833"/>
    </source>
</evidence>
<proteinExistence type="inferred from homology"/>
<evidence type="ECO:0000259" key="10">
    <source>
        <dbReference type="Pfam" id="PF07687"/>
    </source>
</evidence>
<keyword evidence="6" id="KW-0479">Metal-binding</keyword>
<evidence type="ECO:0000256" key="4">
    <source>
        <dbReference type="ARBA" id="ARBA00022571"/>
    </source>
</evidence>
<dbReference type="Proteomes" id="UP000295678">
    <property type="component" value="Unassembled WGS sequence"/>
</dbReference>
<dbReference type="AlphaFoldDB" id="A0A4R3MGV1"/>
<dbReference type="PROSITE" id="PS00759">
    <property type="entry name" value="ARGE_DAPE_CPG2_2"/>
    <property type="match status" value="1"/>
</dbReference>
<comment type="cofactor">
    <cofactor evidence="1">
        <name>Zn(2+)</name>
        <dbReference type="ChEBI" id="CHEBI:29105"/>
    </cofactor>
</comment>
<keyword evidence="9" id="KW-0170">Cobalt</keyword>
<comment type="similarity">
    <text evidence="2">Belongs to the peptidase M20A family. ArgE subfamily.</text>
</comment>
<evidence type="ECO:0000313" key="11">
    <source>
        <dbReference type="EMBL" id="TCT13205.1"/>
    </source>
</evidence>
<comment type="caution">
    <text evidence="11">The sequence shown here is derived from an EMBL/GenBank/DDBJ whole genome shotgun (WGS) entry which is preliminary data.</text>
</comment>
<evidence type="ECO:0000256" key="9">
    <source>
        <dbReference type="ARBA" id="ARBA00023285"/>
    </source>
</evidence>
<dbReference type="CDD" id="cd03894">
    <property type="entry name" value="M20_ArgE"/>
    <property type="match status" value="1"/>
</dbReference>
<dbReference type="InterPro" id="IPR050072">
    <property type="entry name" value="Peptidase_M20A"/>
</dbReference>
<dbReference type="Gene3D" id="3.40.630.10">
    <property type="entry name" value="Zn peptidases"/>
    <property type="match status" value="1"/>
</dbReference>
<evidence type="ECO:0000256" key="3">
    <source>
        <dbReference type="ARBA" id="ARBA00022490"/>
    </source>
</evidence>
<evidence type="ECO:0000256" key="6">
    <source>
        <dbReference type="ARBA" id="ARBA00022723"/>
    </source>
</evidence>
<dbReference type="Pfam" id="PF01546">
    <property type="entry name" value="Peptidase_M20"/>
    <property type="match status" value="1"/>
</dbReference>
<dbReference type="PANTHER" id="PTHR43808:SF31">
    <property type="entry name" value="N-ACETYL-L-CITRULLINE DEACETYLASE"/>
    <property type="match status" value="1"/>
</dbReference>
<keyword evidence="3" id="KW-0963">Cytoplasm</keyword>
<dbReference type="SUPFAM" id="SSF55031">
    <property type="entry name" value="Bacterial exopeptidase dimerisation domain"/>
    <property type="match status" value="1"/>
</dbReference>
<name>A0A4R3MGV1_9HYPH</name>
<evidence type="ECO:0000256" key="5">
    <source>
        <dbReference type="ARBA" id="ARBA00022605"/>
    </source>
</evidence>
<dbReference type="GO" id="GO:0008777">
    <property type="term" value="F:acetylornithine deacetylase activity"/>
    <property type="evidence" value="ECO:0007669"/>
    <property type="project" value="TreeGrafter"/>
</dbReference>
<protein>
    <submittedName>
        <fullName evidence="11">Acetylornithine deacetylase</fullName>
    </submittedName>
</protein>
<keyword evidence="5" id="KW-0028">Amino-acid biosynthesis</keyword>
<keyword evidence="8" id="KW-0862">Zinc</keyword>
<evidence type="ECO:0000313" key="12">
    <source>
        <dbReference type="Proteomes" id="UP000295678"/>
    </source>
</evidence>
<dbReference type="NCBIfam" id="NF005710">
    <property type="entry name" value="PRK07522.1"/>
    <property type="match status" value="1"/>
</dbReference>
<feature type="domain" description="Peptidase M20 dimerisation" evidence="10">
    <location>
        <begin position="175"/>
        <end position="283"/>
    </location>
</feature>
<dbReference type="PANTHER" id="PTHR43808">
    <property type="entry name" value="ACETYLORNITHINE DEACETYLASE"/>
    <property type="match status" value="1"/>
</dbReference>
<dbReference type="Gene3D" id="3.30.70.360">
    <property type="match status" value="1"/>
</dbReference>
<evidence type="ECO:0000256" key="2">
    <source>
        <dbReference type="ARBA" id="ARBA00005691"/>
    </source>
</evidence>
<dbReference type="EMBL" id="SMAK01000001">
    <property type="protein sequence ID" value="TCT13205.1"/>
    <property type="molecule type" value="Genomic_DNA"/>
</dbReference>
<dbReference type="Pfam" id="PF07687">
    <property type="entry name" value="M20_dimer"/>
    <property type="match status" value="1"/>
</dbReference>
<evidence type="ECO:0000256" key="7">
    <source>
        <dbReference type="ARBA" id="ARBA00022801"/>
    </source>
</evidence>